<keyword evidence="2" id="KW-0732">Signal</keyword>
<dbReference type="Gene3D" id="3.30.1340.30">
    <property type="match status" value="1"/>
</dbReference>
<dbReference type="PROSITE" id="PS50914">
    <property type="entry name" value="BON"/>
    <property type="match status" value="2"/>
</dbReference>
<dbReference type="AlphaFoldDB" id="A0A7X0EGU0"/>
<dbReference type="EMBL" id="JACIIZ010000014">
    <property type="protein sequence ID" value="MBB6253949.1"/>
    <property type="molecule type" value="Genomic_DNA"/>
</dbReference>
<gene>
    <name evidence="4" type="ORF">FHS74_004525</name>
</gene>
<name>A0A7X0EGU0_9PROT</name>
<evidence type="ECO:0000313" key="5">
    <source>
        <dbReference type="Proteomes" id="UP000539175"/>
    </source>
</evidence>
<evidence type="ECO:0000313" key="4">
    <source>
        <dbReference type="EMBL" id="MBB6253949.1"/>
    </source>
</evidence>
<accession>A0A7X0EGU0</accession>
<evidence type="ECO:0000259" key="3">
    <source>
        <dbReference type="PROSITE" id="PS50914"/>
    </source>
</evidence>
<evidence type="ECO:0000256" key="1">
    <source>
        <dbReference type="SAM" id="MobiDB-lite"/>
    </source>
</evidence>
<reference evidence="4 5" key="1">
    <citation type="submission" date="2020-08" db="EMBL/GenBank/DDBJ databases">
        <title>Genomic Encyclopedia of Type Strains, Phase IV (KMG-IV): sequencing the most valuable type-strain genomes for metagenomic binning, comparative biology and taxonomic classification.</title>
        <authorList>
            <person name="Goeker M."/>
        </authorList>
    </citation>
    <scope>NUCLEOTIDE SEQUENCE [LARGE SCALE GENOMIC DNA]</scope>
    <source>
        <strain evidence="4 5">DSM 22198</strain>
    </source>
</reference>
<keyword evidence="5" id="KW-1185">Reference proteome</keyword>
<dbReference type="InterPro" id="IPR051686">
    <property type="entry name" value="Lipoprotein_DolP"/>
</dbReference>
<dbReference type="RefSeq" id="WP_184805528.1">
    <property type="nucleotide sequence ID" value="NZ_JACIIZ010000014.1"/>
</dbReference>
<dbReference type="PANTHER" id="PTHR34606:SF15">
    <property type="entry name" value="BON DOMAIN-CONTAINING PROTEIN"/>
    <property type="match status" value="1"/>
</dbReference>
<organism evidence="4 5">
    <name type="scientific">Nitrospirillum iridis</name>
    <dbReference type="NCBI Taxonomy" id="765888"/>
    <lineage>
        <taxon>Bacteria</taxon>
        <taxon>Pseudomonadati</taxon>
        <taxon>Pseudomonadota</taxon>
        <taxon>Alphaproteobacteria</taxon>
        <taxon>Rhodospirillales</taxon>
        <taxon>Azospirillaceae</taxon>
        <taxon>Nitrospirillum</taxon>
    </lineage>
</organism>
<dbReference type="Pfam" id="PF04972">
    <property type="entry name" value="BON"/>
    <property type="match status" value="2"/>
</dbReference>
<feature type="compositionally biased region" description="Basic and acidic residues" evidence="1">
    <location>
        <begin position="39"/>
        <end position="50"/>
    </location>
</feature>
<feature type="chain" id="PRO_5030703244" evidence="2">
    <location>
        <begin position="32"/>
        <end position="201"/>
    </location>
</feature>
<protein>
    <submittedName>
        <fullName evidence="4">Osmotically-inducible protein OsmY</fullName>
    </submittedName>
</protein>
<feature type="domain" description="BON" evidence="3">
    <location>
        <begin position="135"/>
        <end position="201"/>
    </location>
</feature>
<proteinExistence type="predicted"/>
<dbReference type="PANTHER" id="PTHR34606">
    <property type="entry name" value="BON DOMAIN-CONTAINING PROTEIN"/>
    <property type="match status" value="1"/>
</dbReference>
<evidence type="ECO:0000256" key="2">
    <source>
        <dbReference type="SAM" id="SignalP"/>
    </source>
</evidence>
<dbReference type="Proteomes" id="UP000539175">
    <property type="component" value="Unassembled WGS sequence"/>
</dbReference>
<sequence length="201" mass="22216">MTSATNPAIRRYRPFTRATLLLLAGMGALLAGCQSPGRESPELARQRAEAAAEAPAVPDGQIDEQIHRLWKEKSPDLNSRVYVTVNRGEVLLTGNARDPDMRVDAVRLAWQADGVRKVMNEIKIADESSLSDSATDAWISTKLWAALLLDGSVRSNNYSIETVNQVVYIMGVARSGVELEAVLQHARELPRVRQVVNYVRH</sequence>
<feature type="domain" description="BON" evidence="3">
    <location>
        <begin position="58"/>
        <end position="126"/>
    </location>
</feature>
<feature type="region of interest" description="Disordered" evidence="1">
    <location>
        <begin position="35"/>
        <end position="58"/>
    </location>
</feature>
<comment type="caution">
    <text evidence="4">The sequence shown here is derived from an EMBL/GenBank/DDBJ whole genome shotgun (WGS) entry which is preliminary data.</text>
</comment>
<feature type="signal peptide" evidence="2">
    <location>
        <begin position="1"/>
        <end position="31"/>
    </location>
</feature>
<dbReference type="InterPro" id="IPR007055">
    <property type="entry name" value="BON_dom"/>
</dbReference>